<gene>
    <name evidence="5" type="ORF">SPHINGO391_440378</name>
</gene>
<evidence type="ECO:0000256" key="3">
    <source>
        <dbReference type="ARBA" id="ARBA00023163"/>
    </source>
</evidence>
<keyword evidence="2" id="KW-0731">Sigma factor</keyword>
<feature type="domain" description="RNA polymerase sigma factor 70 region 4 type 2" evidence="4">
    <location>
        <begin position="133"/>
        <end position="183"/>
    </location>
</feature>
<dbReference type="InterPro" id="IPR013324">
    <property type="entry name" value="RNA_pol_sigma_r3/r4-like"/>
</dbReference>
<dbReference type="GO" id="GO:0003677">
    <property type="term" value="F:DNA binding"/>
    <property type="evidence" value="ECO:0007669"/>
    <property type="project" value="InterPro"/>
</dbReference>
<dbReference type="NCBIfam" id="TIGR02937">
    <property type="entry name" value="sigma70-ECF"/>
    <property type="match status" value="1"/>
</dbReference>
<evidence type="ECO:0000256" key="2">
    <source>
        <dbReference type="ARBA" id="ARBA00023082"/>
    </source>
</evidence>
<dbReference type="SUPFAM" id="SSF88659">
    <property type="entry name" value="Sigma3 and sigma4 domains of RNA polymerase sigma factors"/>
    <property type="match status" value="1"/>
</dbReference>
<reference evidence="5 6" key="1">
    <citation type="submission" date="2019-09" db="EMBL/GenBank/DDBJ databases">
        <authorList>
            <person name="Dittami M. S."/>
        </authorList>
    </citation>
    <scope>NUCLEOTIDE SEQUENCE [LARGE SCALE GENOMIC DNA]</scope>
    <source>
        <strain evidence="5">SPHINGO391</strain>
    </source>
</reference>
<keyword evidence="1" id="KW-0805">Transcription regulation</keyword>
<evidence type="ECO:0000313" key="6">
    <source>
        <dbReference type="Proteomes" id="UP000326857"/>
    </source>
</evidence>
<dbReference type="GO" id="GO:0016987">
    <property type="term" value="F:sigma factor activity"/>
    <property type="evidence" value="ECO:0007669"/>
    <property type="project" value="UniProtKB-KW"/>
</dbReference>
<accession>A0A5E7ZAM5</accession>
<name>A0A5E7ZAM5_9SPHN</name>
<dbReference type="EMBL" id="CABVLI010000039">
    <property type="protein sequence ID" value="VVT15778.1"/>
    <property type="molecule type" value="Genomic_DNA"/>
</dbReference>
<organism evidence="5 6">
    <name type="scientific">Sphingomonas aurantiaca</name>
    <dbReference type="NCBI Taxonomy" id="185949"/>
    <lineage>
        <taxon>Bacteria</taxon>
        <taxon>Pseudomonadati</taxon>
        <taxon>Pseudomonadota</taxon>
        <taxon>Alphaproteobacteria</taxon>
        <taxon>Sphingomonadales</taxon>
        <taxon>Sphingomonadaceae</taxon>
        <taxon>Sphingomonas</taxon>
    </lineage>
</organism>
<proteinExistence type="predicted"/>
<dbReference type="GO" id="GO:0006352">
    <property type="term" value="P:DNA-templated transcription initiation"/>
    <property type="evidence" value="ECO:0007669"/>
    <property type="project" value="InterPro"/>
</dbReference>
<protein>
    <submittedName>
        <fullName evidence="5">RNA polymerase subunit sigma-24</fullName>
    </submittedName>
</protein>
<dbReference type="InterPro" id="IPR036388">
    <property type="entry name" value="WH-like_DNA-bd_sf"/>
</dbReference>
<dbReference type="Pfam" id="PF08281">
    <property type="entry name" value="Sigma70_r4_2"/>
    <property type="match status" value="1"/>
</dbReference>
<sequence length="191" mass="21734">MPVSLIRPRDVIKLYPRPHTGWGMTAANLTTTDPAPGRLWQGWSRLRAQVERLTRRADGEDLLHDAYVSMATLAAAPRNDEAFLVHAAVNRGRDAFRREAVRGHGDAADSIDWLRDPSPIQDEVMIAQARLARVRDGIDRLSPRTREIFLMQRLDGHKYREIAERLDISQSAVEKHMAKAMSFLADWTEGW</sequence>
<dbReference type="PANTHER" id="PTHR43133:SF63">
    <property type="entry name" value="RNA POLYMERASE SIGMA FACTOR FECI-RELATED"/>
    <property type="match status" value="1"/>
</dbReference>
<dbReference type="Proteomes" id="UP000326857">
    <property type="component" value="Unassembled WGS sequence"/>
</dbReference>
<dbReference type="Gene3D" id="1.10.10.10">
    <property type="entry name" value="Winged helix-like DNA-binding domain superfamily/Winged helix DNA-binding domain"/>
    <property type="match status" value="1"/>
</dbReference>
<dbReference type="InterPro" id="IPR013249">
    <property type="entry name" value="RNA_pol_sigma70_r4_t2"/>
</dbReference>
<evidence type="ECO:0000256" key="1">
    <source>
        <dbReference type="ARBA" id="ARBA00023015"/>
    </source>
</evidence>
<dbReference type="InterPro" id="IPR039425">
    <property type="entry name" value="RNA_pol_sigma-70-like"/>
</dbReference>
<dbReference type="CDD" id="cd06171">
    <property type="entry name" value="Sigma70_r4"/>
    <property type="match status" value="1"/>
</dbReference>
<keyword evidence="3" id="KW-0804">Transcription</keyword>
<dbReference type="PANTHER" id="PTHR43133">
    <property type="entry name" value="RNA POLYMERASE ECF-TYPE SIGMA FACTO"/>
    <property type="match status" value="1"/>
</dbReference>
<evidence type="ECO:0000313" key="5">
    <source>
        <dbReference type="EMBL" id="VVT15778.1"/>
    </source>
</evidence>
<dbReference type="InterPro" id="IPR014284">
    <property type="entry name" value="RNA_pol_sigma-70_dom"/>
</dbReference>
<dbReference type="AlphaFoldDB" id="A0A5E7ZAM5"/>
<evidence type="ECO:0000259" key="4">
    <source>
        <dbReference type="Pfam" id="PF08281"/>
    </source>
</evidence>